<evidence type="ECO:0000313" key="1">
    <source>
        <dbReference type="EMBL" id="WGZ95249.1"/>
    </source>
</evidence>
<dbReference type="AlphaFoldDB" id="A0AA95KJB9"/>
<dbReference type="InterPro" id="IPR024787">
    <property type="entry name" value="EcsC"/>
</dbReference>
<dbReference type="KEGG" id="tput:QJT81_04485"/>
<dbReference type="Pfam" id="PF12787">
    <property type="entry name" value="EcsC"/>
    <property type="match status" value="1"/>
</dbReference>
<organism evidence="1">
    <name type="scientific">Candidatus Thiothrix putei</name>
    <dbReference type="NCBI Taxonomy" id="3080811"/>
    <lineage>
        <taxon>Bacteria</taxon>
        <taxon>Pseudomonadati</taxon>
        <taxon>Pseudomonadota</taxon>
        <taxon>Gammaproteobacteria</taxon>
        <taxon>Thiotrichales</taxon>
        <taxon>Thiotrichaceae</taxon>
        <taxon>Thiothrix</taxon>
    </lineage>
</organism>
<proteinExistence type="predicted"/>
<reference evidence="1" key="1">
    <citation type="journal article" date="2023" name="Int. J. Mol. Sci.">
        <title>Metagenomics Revealed a New Genus 'Candidatus Thiocaldithrix dubininis' gen. nov., sp. nov. and a New Species 'Candidatus Thiothrix putei' sp. nov. in the Family Thiotrichaceae, Some Members of Which Have Traits of Both Na+- and H+-Motive Energetics.</title>
        <authorList>
            <person name="Ravin N.V."/>
            <person name="Muntyan M.S."/>
            <person name="Smolyakov D.D."/>
            <person name="Rudenko T.S."/>
            <person name="Beletsky A.V."/>
            <person name="Mardanov A.V."/>
            <person name="Grabovich M.Y."/>
        </authorList>
    </citation>
    <scope>NUCLEOTIDE SEQUENCE</scope>
    <source>
        <strain evidence="1">GKL-02</strain>
    </source>
</reference>
<dbReference type="Proteomes" id="UP001301326">
    <property type="component" value="Chromosome"/>
</dbReference>
<dbReference type="EMBL" id="CP124756">
    <property type="protein sequence ID" value="WGZ95249.1"/>
    <property type="molecule type" value="Genomic_DNA"/>
</dbReference>
<sequence length="257" mass="27222">MLTQADLADLQYAKTLLENPGLAARISNAVGTPIEKGLAMLPEGANEMIVTTTRKALETALDFALYTLDEEPRHSTNWLHKTFAGLSGAAGGAFGLPALAIELPVSTAIILRSIADIARSEGESIKSPEARLACLEVFALGGSAANDDAVESGYFTVRAVLAKSLTEAAQYMAANGVAQKTAPPLVRLLTQIAARFGIPVTQKAMAQSLPVVGAAGGALINTLFVDHFQNMSRGHFIVRRLERVYGTETVKLAYLKL</sequence>
<gene>
    <name evidence="1" type="ORF">QJT81_04485</name>
</gene>
<accession>A0AA95KJB9</accession>
<protein>
    <submittedName>
        <fullName evidence="1">EcsC family protein</fullName>
    </submittedName>
</protein>
<dbReference type="PANTHER" id="PTHR41260:SF1">
    <property type="entry name" value="PROTEIN ECSC"/>
    <property type="match status" value="1"/>
</dbReference>
<dbReference type="PANTHER" id="PTHR41260">
    <property type="entry name" value="PROTEIN ECSC"/>
    <property type="match status" value="1"/>
</dbReference>
<reference evidence="1" key="2">
    <citation type="submission" date="2023-04" db="EMBL/GenBank/DDBJ databases">
        <authorList>
            <person name="Beletskiy A.V."/>
            <person name="Mardanov A.V."/>
            <person name="Ravin N.V."/>
        </authorList>
    </citation>
    <scope>NUCLEOTIDE SEQUENCE</scope>
    <source>
        <strain evidence="1">GKL-02</strain>
    </source>
</reference>
<name>A0AA95KJB9_9GAMM</name>